<reference evidence="3 4" key="1">
    <citation type="submission" date="2018-05" db="EMBL/GenBank/DDBJ databases">
        <title>Lujinxingia marina gen. nov. sp. nov., a new facultative anaerobic member of the class Deltaproteobacteria, and proposal of Lujinxingaceae fam. nov.</title>
        <authorList>
            <person name="Li C.-M."/>
        </authorList>
    </citation>
    <scope>NUCLEOTIDE SEQUENCE [LARGE SCALE GENOMIC DNA]</scope>
    <source>
        <strain evidence="3 4">B210</strain>
    </source>
</reference>
<proteinExistence type="predicted"/>
<dbReference type="InterPro" id="IPR045851">
    <property type="entry name" value="AMP-bd_C_sf"/>
</dbReference>
<dbReference type="Pfam" id="PF00501">
    <property type="entry name" value="AMP-binding"/>
    <property type="match status" value="1"/>
</dbReference>
<feature type="compositionally biased region" description="Low complexity" evidence="1">
    <location>
        <begin position="329"/>
        <end position="346"/>
    </location>
</feature>
<evidence type="ECO:0000256" key="1">
    <source>
        <dbReference type="SAM" id="MobiDB-lite"/>
    </source>
</evidence>
<dbReference type="OrthoDB" id="5489481at2"/>
<dbReference type="PANTHER" id="PTHR45398:SF1">
    <property type="entry name" value="ENZYME, PUTATIVE (JCVI)-RELATED"/>
    <property type="match status" value="1"/>
</dbReference>
<sequence>MASLLRGFVQAARLHCTRTALRLDTENVTYEELERLAAAIAARVQAGAPGESPLLGVYASHSLSAYAGALAATGCRRAILPLDPFDPPGRVHAIIAASGVDALVVGPQALDRVDGLLAASGRPLLILTPETDALRGLSARHRRHRFADQKQLVTAEAELLAPENPTHPAYITYVGGAARLHALSLSHQALIHYVDQVARSLDLDPDDRVSQIFDLRLSQALHDMLTTWQAGATLVALGRSARPRLAAKIQAHRLTRFAGWPALAAGLWRTGELAEDAFGDLRSSLFFGPPLDADLAHAWHRAAPKSLITSMWGPPQAGPALASRGLQRPQASPSSTHAPAAATPGTDPDRLTLFDGHQASTLSSELRSPAPGQPGELVVSGPQVPCPNPADASPSPCVEPGDAPGATPAPGPWLRTGHQAHLGQGGAFDLGPRHDDQVYLGGELIELSELDQALQQACGHRHAAVLPWPQDTDWPAGLIALVATTLDHPLDVAAILAACRRQLPAHLVPDRVLPIDQLPRTSSGTPDRLALARRLNRERS</sequence>
<dbReference type="AlphaFoldDB" id="A0A328CB42"/>
<evidence type="ECO:0000313" key="3">
    <source>
        <dbReference type="EMBL" id="RAL22993.1"/>
    </source>
</evidence>
<dbReference type="EMBL" id="QHKO01000003">
    <property type="protein sequence ID" value="RAL22993.1"/>
    <property type="molecule type" value="Genomic_DNA"/>
</dbReference>
<dbReference type="Proteomes" id="UP000249169">
    <property type="component" value="Unassembled WGS sequence"/>
</dbReference>
<name>A0A328CB42_9DELT</name>
<evidence type="ECO:0000259" key="2">
    <source>
        <dbReference type="Pfam" id="PF00501"/>
    </source>
</evidence>
<dbReference type="SUPFAM" id="SSF56801">
    <property type="entry name" value="Acetyl-CoA synthetase-like"/>
    <property type="match status" value="1"/>
</dbReference>
<gene>
    <name evidence="3" type="ORF">DL240_08875</name>
</gene>
<evidence type="ECO:0000313" key="4">
    <source>
        <dbReference type="Proteomes" id="UP000249169"/>
    </source>
</evidence>
<dbReference type="Gene3D" id="3.40.50.12780">
    <property type="entry name" value="N-terminal domain of ligase-like"/>
    <property type="match status" value="1"/>
</dbReference>
<accession>A0A328CB42</accession>
<feature type="region of interest" description="Disordered" evidence="1">
    <location>
        <begin position="310"/>
        <end position="429"/>
    </location>
</feature>
<dbReference type="InterPro" id="IPR042099">
    <property type="entry name" value="ANL_N_sf"/>
</dbReference>
<dbReference type="Gene3D" id="3.30.300.30">
    <property type="match status" value="1"/>
</dbReference>
<comment type="caution">
    <text evidence="3">The sequence shown here is derived from an EMBL/GenBank/DDBJ whole genome shotgun (WGS) entry which is preliminary data.</text>
</comment>
<protein>
    <recommendedName>
        <fullName evidence="2">AMP-dependent synthetase/ligase domain-containing protein</fullName>
    </recommendedName>
</protein>
<dbReference type="RefSeq" id="WP_111729521.1">
    <property type="nucleotide sequence ID" value="NZ_QHKO01000003.1"/>
</dbReference>
<feature type="domain" description="AMP-dependent synthetase/ligase" evidence="2">
    <location>
        <begin position="10"/>
        <end position="384"/>
    </location>
</feature>
<organism evidence="3 4">
    <name type="scientific">Lujinxingia litoralis</name>
    <dbReference type="NCBI Taxonomy" id="2211119"/>
    <lineage>
        <taxon>Bacteria</taxon>
        <taxon>Deltaproteobacteria</taxon>
        <taxon>Bradymonadales</taxon>
        <taxon>Lujinxingiaceae</taxon>
        <taxon>Lujinxingia</taxon>
    </lineage>
</organism>
<dbReference type="InterPro" id="IPR000873">
    <property type="entry name" value="AMP-dep_synth/lig_dom"/>
</dbReference>
<keyword evidence="4" id="KW-1185">Reference proteome</keyword>
<dbReference type="PANTHER" id="PTHR45398">
    <property type="match status" value="1"/>
</dbReference>